<dbReference type="CDD" id="cd08023">
    <property type="entry name" value="GH16_laminarinase_like"/>
    <property type="match status" value="1"/>
</dbReference>
<dbReference type="Gene3D" id="2.60.40.10">
    <property type="entry name" value="Immunoglobulins"/>
    <property type="match status" value="1"/>
</dbReference>
<dbReference type="Proteomes" id="UP000284779">
    <property type="component" value="Unassembled WGS sequence"/>
</dbReference>
<dbReference type="PROSITE" id="PS51762">
    <property type="entry name" value="GH16_2"/>
    <property type="match status" value="1"/>
</dbReference>
<dbReference type="PANTHER" id="PTHR10963">
    <property type="entry name" value="GLYCOSYL HYDROLASE-RELATED"/>
    <property type="match status" value="1"/>
</dbReference>
<name>A0A413RBL3_9FIRM</name>
<evidence type="ECO:0000313" key="6">
    <source>
        <dbReference type="Proteomes" id="UP000284779"/>
    </source>
</evidence>
<evidence type="ECO:0000256" key="2">
    <source>
        <dbReference type="SAM" id="MobiDB-lite"/>
    </source>
</evidence>
<dbReference type="InterPro" id="IPR013320">
    <property type="entry name" value="ConA-like_dom_sf"/>
</dbReference>
<sequence>MKKSLLTKALLTFSVIGTVFAFSNTVKAADNYELVWSDEFNGNSLDTNTWNYEIGTGSWGWGNNEQQYYTDRNIRVSNGTMKITAKREDYGRMKYTSSRITTKNKKNFKYGKIEARIKMPKFKGVWPAFWMLGANQDSVGWPKCGEIDIMEAINDENLVYGTLHWFNDPGNNNADSGSSVAVADRTEYHVYGVEWTADKLRWYVDGKVYRTMDVSNDSFSEVRKEYFVIFNMAIGGQWPGYNIDETAFPATMEVDWVRAYKKVEETTTKYTGPMITVTEDAVETCSGKWGSYFGSDWAGASGTLKSTDKAVTGATMNITSIGNSQWGVQQYLKGLHYYPGRTYNYSFTMKSDVNKRVFVKVAGDGDEEIFGEYIDLKAGVPYNFSRQVTLAKDMEGVLDLYFGMGKCDGDAAATNSAANITLSNVSFKTTTQIPDPNYNNGESTTNKTTLPSEEKTTTNNVVTTTGNVVTTTGNGVTTTSKVVVSRPGKVSVKKVVRSKNNRNIKINIKKVKGVTGYQIKYSTNKKLKKAKTVTTKSVKKTLKKLKKKTYYIKVRAYVVKSGNVKVTGDWSKIKKVKVRK</sequence>
<dbReference type="SUPFAM" id="SSF49899">
    <property type="entry name" value="Concanavalin A-like lectins/glucanases"/>
    <property type="match status" value="1"/>
</dbReference>
<reference evidence="5 6" key="1">
    <citation type="submission" date="2018-08" db="EMBL/GenBank/DDBJ databases">
        <title>A genome reference for cultivated species of the human gut microbiota.</title>
        <authorList>
            <person name="Zou Y."/>
            <person name="Xue W."/>
            <person name="Luo G."/>
        </authorList>
    </citation>
    <scope>NUCLEOTIDE SEQUENCE [LARGE SCALE GENOMIC DNA]</scope>
    <source>
        <strain evidence="5 6">AM44-11BH</strain>
    </source>
</reference>
<dbReference type="Gene3D" id="2.60.120.260">
    <property type="entry name" value="Galactose-binding domain-like"/>
    <property type="match status" value="1"/>
</dbReference>
<evidence type="ECO:0000259" key="4">
    <source>
        <dbReference type="PROSITE" id="PS51762"/>
    </source>
</evidence>
<organism evidence="5 6">
    <name type="scientific">Eubacterium ventriosum</name>
    <dbReference type="NCBI Taxonomy" id="39496"/>
    <lineage>
        <taxon>Bacteria</taxon>
        <taxon>Bacillati</taxon>
        <taxon>Bacillota</taxon>
        <taxon>Clostridia</taxon>
        <taxon>Eubacteriales</taxon>
        <taxon>Eubacteriaceae</taxon>
        <taxon>Eubacterium</taxon>
    </lineage>
</organism>
<dbReference type="RefSeq" id="WP_117969459.1">
    <property type="nucleotide sequence ID" value="NZ_QSFD01000002.1"/>
</dbReference>
<gene>
    <name evidence="5" type="ORF">DW944_02235</name>
</gene>
<dbReference type="GO" id="GO:0004553">
    <property type="term" value="F:hydrolase activity, hydrolyzing O-glycosyl compounds"/>
    <property type="evidence" value="ECO:0007669"/>
    <property type="project" value="InterPro"/>
</dbReference>
<comment type="caution">
    <text evidence="5">The sequence shown here is derived from an EMBL/GenBank/DDBJ whole genome shotgun (WGS) entry which is preliminary data.</text>
</comment>
<dbReference type="Pfam" id="PF00722">
    <property type="entry name" value="Glyco_hydro_16"/>
    <property type="match status" value="1"/>
</dbReference>
<dbReference type="Gene3D" id="2.60.120.200">
    <property type="match status" value="1"/>
</dbReference>
<feature type="signal peptide" evidence="3">
    <location>
        <begin position="1"/>
        <end position="28"/>
    </location>
</feature>
<evidence type="ECO:0000256" key="1">
    <source>
        <dbReference type="ARBA" id="ARBA00006865"/>
    </source>
</evidence>
<evidence type="ECO:0000313" key="5">
    <source>
        <dbReference type="EMBL" id="RHA19985.1"/>
    </source>
</evidence>
<evidence type="ECO:0000256" key="3">
    <source>
        <dbReference type="SAM" id="SignalP"/>
    </source>
</evidence>
<keyword evidence="5" id="KW-0378">Hydrolase</keyword>
<proteinExistence type="inferred from homology"/>
<dbReference type="AlphaFoldDB" id="A0A413RBL3"/>
<dbReference type="InterPro" id="IPR013783">
    <property type="entry name" value="Ig-like_fold"/>
</dbReference>
<dbReference type="PANTHER" id="PTHR10963:SF55">
    <property type="entry name" value="GLYCOSIDE HYDROLASE FAMILY 16 PROTEIN"/>
    <property type="match status" value="1"/>
</dbReference>
<comment type="similarity">
    <text evidence="1">Belongs to the glycosyl hydrolase 16 family.</text>
</comment>
<feature type="chain" id="PRO_5019043009" evidence="3">
    <location>
        <begin position="29"/>
        <end position="580"/>
    </location>
</feature>
<feature type="region of interest" description="Disordered" evidence="2">
    <location>
        <begin position="432"/>
        <end position="457"/>
    </location>
</feature>
<protein>
    <submittedName>
        <fullName evidence="5">Glycoside hydrolase family 16 protein</fullName>
    </submittedName>
</protein>
<dbReference type="EMBL" id="QSFD01000002">
    <property type="protein sequence ID" value="RHA19985.1"/>
    <property type="molecule type" value="Genomic_DNA"/>
</dbReference>
<dbReference type="InterPro" id="IPR008979">
    <property type="entry name" value="Galactose-bd-like_sf"/>
</dbReference>
<dbReference type="InterPro" id="IPR050546">
    <property type="entry name" value="Glycosyl_Hydrlase_16"/>
</dbReference>
<feature type="domain" description="GH16" evidence="4">
    <location>
        <begin position="38"/>
        <end position="265"/>
    </location>
</feature>
<dbReference type="InterPro" id="IPR000757">
    <property type="entry name" value="Beta-glucanase-like"/>
</dbReference>
<dbReference type="GO" id="GO:0005975">
    <property type="term" value="P:carbohydrate metabolic process"/>
    <property type="evidence" value="ECO:0007669"/>
    <property type="project" value="InterPro"/>
</dbReference>
<keyword evidence="6" id="KW-1185">Reference proteome</keyword>
<dbReference type="SUPFAM" id="SSF49785">
    <property type="entry name" value="Galactose-binding domain-like"/>
    <property type="match status" value="1"/>
</dbReference>
<accession>A0A413RBL3</accession>
<feature type="compositionally biased region" description="Polar residues" evidence="2">
    <location>
        <begin position="432"/>
        <end position="451"/>
    </location>
</feature>
<keyword evidence="3" id="KW-0732">Signal</keyword>